<sequence length="156" mass="17710">MRSEVMKKYENLKKQQLIDILVSMAVSETPSIGTPSEVYSRLIKCIPLEDFFFNEHFFSITLNGAHQVVDVHAITKGLVNRTLVHPREVFRPVILDNATAIVIAHNHPSGNLEPSMEDKDITMRLRQAGDILGIKVLDHLIFSPNGYHSMLENEEF</sequence>
<gene>
    <name evidence="7" type="ordered locus">SpiBuddy_2359</name>
</gene>
<dbReference type="Proteomes" id="UP000008466">
    <property type="component" value="Chromosome"/>
</dbReference>
<dbReference type="GO" id="GO:0046872">
    <property type="term" value="F:metal ion binding"/>
    <property type="evidence" value="ECO:0007669"/>
    <property type="project" value="UniProtKB-KW"/>
</dbReference>
<dbReference type="HOGENOM" id="CLU_073529_3_0_12"/>
<dbReference type="eggNOG" id="COG2003">
    <property type="taxonomic scope" value="Bacteria"/>
</dbReference>
<dbReference type="STRING" id="158189.SpiBuddy_2359"/>
<dbReference type="KEGG" id="sbu:SpiBuddy_2359"/>
<evidence type="ECO:0000313" key="8">
    <source>
        <dbReference type="Proteomes" id="UP000008466"/>
    </source>
</evidence>
<keyword evidence="4" id="KW-0862">Zinc</keyword>
<dbReference type="InterPro" id="IPR001405">
    <property type="entry name" value="UPF0758"/>
</dbReference>
<protein>
    <submittedName>
        <fullName evidence="7">DNA repair protein RadC</fullName>
    </submittedName>
</protein>
<evidence type="ECO:0000256" key="3">
    <source>
        <dbReference type="ARBA" id="ARBA00022801"/>
    </source>
</evidence>
<dbReference type="Pfam" id="PF04002">
    <property type="entry name" value="RadC"/>
    <property type="match status" value="1"/>
</dbReference>
<dbReference type="OrthoDB" id="9804482at2"/>
<evidence type="ECO:0000256" key="4">
    <source>
        <dbReference type="ARBA" id="ARBA00022833"/>
    </source>
</evidence>
<evidence type="ECO:0000256" key="2">
    <source>
        <dbReference type="ARBA" id="ARBA00022723"/>
    </source>
</evidence>
<organism evidence="7 8">
    <name type="scientific">Sphaerochaeta globosa (strain ATCC BAA-1886 / DSM 22777 / Buddy)</name>
    <name type="common">Spirochaeta sp. (strain Buddy)</name>
    <dbReference type="NCBI Taxonomy" id="158189"/>
    <lineage>
        <taxon>Bacteria</taxon>
        <taxon>Pseudomonadati</taxon>
        <taxon>Spirochaetota</taxon>
        <taxon>Spirochaetia</taxon>
        <taxon>Spirochaetales</taxon>
        <taxon>Sphaerochaetaceae</taxon>
        <taxon>Sphaerochaeta</taxon>
    </lineage>
</organism>
<dbReference type="PROSITE" id="PS01302">
    <property type="entry name" value="UPF0758"/>
    <property type="match status" value="1"/>
</dbReference>
<evidence type="ECO:0000313" key="7">
    <source>
        <dbReference type="EMBL" id="ADY14174.1"/>
    </source>
</evidence>
<keyword evidence="3" id="KW-0378">Hydrolase</keyword>
<proteinExistence type="predicted"/>
<dbReference type="GO" id="GO:0008237">
    <property type="term" value="F:metallopeptidase activity"/>
    <property type="evidence" value="ECO:0007669"/>
    <property type="project" value="UniProtKB-KW"/>
</dbReference>
<dbReference type="CDD" id="cd08071">
    <property type="entry name" value="MPN_DUF2466"/>
    <property type="match status" value="1"/>
</dbReference>
<dbReference type="InterPro" id="IPR037518">
    <property type="entry name" value="MPN"/>
</dbReference>
<evidence type="ECO:0000256" key="5">
    <source>
        <dbReference type="ARBA" id="ARBA00023049"/>
    </source>
</evidence>
<dbReference type="AlphaFoldDB" id="F0RTH9"/>
<name>F0RTH9_SPHGB</name>
<dbReference type="GO" id="GO:0006508">
    <property type="term" value="P:proteolysis"/>
    <property type="evidence" value="ECO:0007669"/>
    <property type="project" value="UniProtKB-KW"/>
</dbReference>
<dbReference type="EMBL" id="CP002541">
    <property type="protein sequence ID" value="ADY14174.1"/>
    <property type="molecule type" value="Genomic_DNA"/>
</dbReference>
<dbReference type="PANTHER" id="PTHR30471:SF3">
    <property type="entry name" value="UPF0758 PROTEIN YEES-RELATED"/>
    <property type="match status" value="1"/>
</dbReference>
<dbReference type="InterPro" id="IPR025657">
    <property type="entry name" value="RadC_JAB"/>
</dbReference>
<dbReference type="InterPro" id="IPR020891">
    <property type="entry name" value="UPF0758_CS"/>
</dbReference>
<dbReference type="Gene3D" id="3.40.140.10">
    <property type="entry name" value="Cytidine Deaminase, domain 2"/>
    <property type="match status" value="1"/>
</dbReference>
<reference evidence="8" key="1">
    <citation type="submission" date="2011-02" db="EMBL/GenBank/DDBJ databases">
        <title>Complete sequence of Spirochaeta sp. Buddy.</title>
        <authorList>
            <person name="Lucas S."/>
            <person name="Copeland A."/>
            <person name="Lapidus A."/>
            <person name="Cheng J.-F."/>
            <person name="Goodwin L."/>
            <person name="Pitluck S."/>
            <person name="Zeytun A."/>
            <person name="Detter J.C."/>
            <person name="Han C."/>
            <person name="Tapia R."/>
            <person name="Land M."/>
            <person name="Hauser L."/>
            <person name="Kyrpides N."/>
            <person name="Ivanova N."/>
            <person name="Mikhailova N."/>
            <person name="Pagani I."/>
            <person name="Ritalahti K.M."/>
            <person name="Loeffler F.E."/>
            <person name="Woyke T."/>
        </authorList>
    </citation>
    <scope>NUCLEOTIDE SEQUENCE [LARGE SCALE GENOMIC DNA]</scope>
    <source>
        <strain evidence="8">ATCC BAA-1886 / DSM 22777 / Buddy</strain>
    </source>
</reference>
<feature type="domain" description="MPN" evidence="6">
    <location>
        <begin position="31"/>
        <end position="156"/>
    </location>
</feature>
<dbReference type="PROSITE" id="PS50249">
    <property type="entry name" value="MPN"/>
    <property type="match status" value="1"/>
</dbReference>
<keyword evidence="1" id="KW-0645">Protease</keyword>
<dbReference type="PANTHER" id="PTHR30471">
    <property type="entry name" value="DNA REPAIR PROTEIN RADC"/>
    <property type="match status" value="1"/>
</dbReference>
<keyword evidence="2" id="KW-0479">Metal-binding</keyword>
<evidence type="ECO:0000256" key="1">
    <source>
        <dbReference type="ARBA" id="ARBA00022670"/>
    </source>
</evidence>
<keyword evidence="8" id="KW-1185">Reference proteome</keyword>
<keyword evidence="5" id="KW-0482">Metalloprotease</keyword>
<evidence type="ECO:0000259" key="6">
    <source>
        <dbReference type="PROSITE" id="PS50249"/>
    </source>
</evidence>
<dbReference type="RefSeq" id="WP_013608023.1">
    <property type="nucleotide sequence ID" value="NC_015152.1"/>
</dbReference>
<accession>F0RTH9</accession>